<evidence type="ECO:0000256" key="1">
    <source>
        <dbReference type="PROSITE-ProRule" id="PRU00339"/>
    </source>
</evidence>
<protein>
    <submittedName>
        <fullName evidence="3">Type IV pilus assembly protein PilF</fullName>
    </submittedName>
</protein>
<keyword evidence="4" id="KW-1185">Reference proteome</keyword>
<dbReference type="SUPFAM" id="SSF48452">
    <property type="entry name" value="TPR-like"/>
    <property type="match status" value="1"/>
</dbReference>
<dbReference type="GO" id="GO:0097363">
    <property type="term" value="F:protein O-acetylglucosaminyltransferase activity"/>
    <property type="evidence" value="ECO:0007669"/>
    <property type="project" value="TreeGrafter"/>
</dbReference>
<dbReference type="STRING" id="1122252.SAMN05660443_2583"/>
<dbReference type="InterPro" id="IPR011990">
    <property type="entry name" value="TPR-like_helical_dom_sf"/>
</dbReference>
<evidence type="ECO:0000256" key="2">
    <source>
        <dbReference type="SAM" id="SignalP"/>
    </source>
</evidence>
<dbReference type="GO" id="GO:0006493">
    <property type="term" value="P:protein O-linked glycosylation"/>
    <property type="evidence" value="ECO:0007669"/>
    <property type="project" value="InterPro"/>
</dbReference>
<sequence>MPRLLIALLLLMLSGCATQPPWERTDPDKQADAYANLGHGYLEQGDYNRSLREFDRALALRPRHARALHGMALTLQAQEENQLAENFFKQVLQVDRNKTFARNNYAAFLFEQRRYDEARRELEIASRDIFYPERAIVFENLGYVALAQDDHQAAREYFRRSLGLNRNLVNAHRELLELYLPDEPERAIQHWSYLEQEGVSDRETLYLGLELAKITGNQQKQEQIRQRLNELNDNN</sequence>
<feature type="chain" id="PRO_5011526403" evidence="2">
    <location>
        <begin position="20"/>
        <end position="235"/>
    </location>
</feature>
<dbReference type="PROSITE" id="PS51257">
    <property type="entry name" value="PROKAR_LIPOPROTEIN"/>
    <property type="match status" value="1"/>
</dbReference>
<dbReference type="AlphaFoldDB" id="A0A1I1IYP8"/>
<dbReference type="PANTHER" id="PTHR44366:SF1">
    <property type="entry name" value="UDP-N-ACETYLGLUCOSAMINE--PEPTIDE N-ACETYLGLUCOSAMINYLTRANSFERASE 110 KDA SUBUNIT"/>
    <property type="match status" value="1"/>
</dbReference>
<dbReference type="OrthoDB" id="129043at2"/>
<dbReference type="PANTHER" id="PTHR44366">
    <property type="entry name" value="UDP-N-ACETYLGLUCOSAMINE--PEPTIDE N-ACETYLGLUCOSAMINYLTRANSFERASE 110 KDA SUBUNIT"/>
    <property type="match status" value="1"/>
</dbReference>
<name>A0A1I1IYP8_9GAMM</name>
<dbReference type="PROSITE" id="PS50293">
    <property type="entry name" value="TPR_REGION"/>
    <property type="match status" value="1"/>
</dbReference>
<dbReference type="EMBL" id="FOLH01000005">
    <property type="protein sequence ID" value="SFC41417.1"/>
    <property type="molecule type" value="Genomic_DNA"/>
</dbReference>
<feature type="signal peptide" evidence="2">
    <location>
        <begin position="1"/>
        <end position="19"/>
    </location>
</feature>
<gene>
    <name evidence="3" type="ORF">SAMN05660443_2583</name>
</gene>
<dbReference type="Gene3D" id="1.25.40.10">
    <property type="entry name" value="Tetratricopeptide repeat domain"/>
    <property type="match status" value="1"/>
</dbReference>
<organism evidence="3 4">
    <name type="scientific">Marinospirillum celere</name>
    <dbReference type="NCBI Taxonomy" id="1122252"/>
    <lineage>
        <taxon>Bacteria</taxon>
        <taxon>Pseudomonadati</taxon>
        <taxon>Pseudomonadota</taxon>
        <taxon>Gammaproteobacteria</taxon>
        <taxon>Oceanospirillales</taxon>
        <taxon>Oceanospirillaceae</taxon>
        <taxon>Marinospirillum</taxon>
    </lineage>
</organism>
<feature type="repeat" description="TPR" evidence="1">
    <location>
        <begin position="135"/>
        <end position="168"/>
    </location>
</feature>
<dbReference type="Pfam" id="PF13424">
    <property type="entry name" value="TPR_12"/>
    <property type="match status" value="2"/>
</dbReference>
<dbReference type="InterPro" id="IPR019734">
    <property type="entry name" value="TPR_rpt"/>
</dbReference>
<dbReference type="PROSITE" id="PS50005">
    <property type="entry name" value="TPR"/>
    <property type="match status" value="2"/>
</dbReference>
<keyword evidence="2" id="KW-0732">Signal</keyword>
<reference evidence="3 4" key="1">
    <citation type="submission" date="2016-10" db="EMBL/GenBank/DDBJ databases">
        <authorList>
            <person name="de Groot N.N."/>
        </authorList>
    </citation>
    <scope>NUCLEOTIDE SEQUENCE [LARGE SCALE GENOMIC DNA]</scope>
    <source>
        <strain evidence="3 4">DSM 18438</strain>
    </source>
</reference>
<dbReference type="NCBIfam" id="TIGR02521">
    <property type="entry name" value="type_IV_pilW"/>
    <property type="match status" value="1"/>
</dbReference>
<dbReference type="InterPro" id="IPR013360">
    <property type="entry name" value="Pilus_4_PilW"/>
</dbReference>
<feature type="repeat" description="TPR" evidence="1">
    <location>
        <begin position="31"/>
        <end position="64"/>
    </location>
</feature>
<dbReference type="Proteomes" id="UP000199058">
    <property type="component" value="Unassembled WGS sequence"/>
</dbReference>
<dbReference type="InterPro" id="IPR037919">
    <property type="entry name" value="OGT"/>
</dbReference>
<evidence type="ECO:0000313" key="4">
    <source>
        <dbReference type="Proteomes" id="UP000199058"/>
    </source>
</evidence>
<evidence type="ECO:0000313" key="3">
    <source>
        <dbReference type="EMBL" id="SFC41417.1"/>
    </source>
</evidence>
<keyword evidence="1" id="KW-0802">TPR repeat</keyword>
<accession>A0A1I1IYP8</accession>
<dbReference type="RefSeq" id="WP_091964458.1">
    <property type="nucleotide sequence ID" value="NZ_FOLH01000005.1"/>
</dbReference>
<proteinExistence type="predicted"/>
<dbReference type="SMART" id="SM00028">
    <property type="entry name" value="TPR"/>
    <property type="match status" value="3"/>
</dbReference>